<evidence type="ECO:0000256" key="4">
    <source>
        <dbReference type="ARBA" id="ARBA00023004"/>
    </source>
</evidence>
<keyword evidence="5" id="KW-0411">Iron-sulfur</keyword>
<dbReference type="Proteomes" id="UP000318878">
    <property type="component" value="Unassembled WGS sequence"/>
</dbReference>
<keyword evidence="2" id="KW-0949">S-adenosyl-L-methionine</keyword>
<dbReference type="SUPFAM" id="SSF102114">
    <property type="entry name" value="Radical SAM enzymes"/>
    <property type="match status" value="1"/>
</dbReference>
<comment type="cofactor">
    <cofactor evidence="1">
        <name>[4Fe-4S] cluster</name>
        <dbReference type="ChEBI" id="CHEBI:49883"/>
    </cofactor>
</comment>
<keyword evidence="8" id="KW-1185">Reference proteome</keyword>
<organism evidence="7 8">
    <name type="scientific">Blastopirellula retiformator</name>
    <dbReference type="NCBI Taxonomy" id="2527970"/>
    <lineage>
        <taxon>Bacteria</taxon>
        <taxon>Pseudomonadati</taxon>
        <taxon>Planctomycetota</taxon>
        <taxon>Planctomycetia</taxon>
        <taxon>Pirellulales</taxon>
        <taxon>Pirellulaceae</taxon>
        <taxon>Blastopirellula</taxon>
    </lineage>
</organism>
<reference evidence="7 8" key="1">
    <citation type="submission" date="2019-02" db="EMBL/GenBank/DDBJ databases">
        <title>Deep-cultivation of Planctomycetes and their phenomic and genomic characterization uncovers novel biology.</title>
        <authorList>
            <person name="Wiegand S."/>
            <person name="Jogler M."/>
            <person name="Boedeker C."/>
            <person name="Pinto D."/>
            <person name="Vollmers J."/>
            <person name="Rivas-Marin E."/>
            <person name="Kohn T."/>
            <person name="Peeters S.H."/>
            <person name="Heuer A."/>
            <person name="Rast P."/>
            <person name="Oberbeckmann S."/>
            <person name="Bunk B."/>
            <person name="Jeske O."/>
            <person name="Meyerdierks A."/>
            <person name="Storesund J.E."/>
            <person name="Kallscheuer N."/>
            <person name="Luecker S."/>
            <person name="Lage O.M."/>
            <person name="Pohl T."/>
            <person name="Merkel B.J."/>
            <person name="Hornburger P."/>
            <person name="Mueller R.-W."/>
            <person name="Bruemmer F."/>
            <person name="Labrenz M."/>
            <person name="Spormann A.M."/>
            <person name="Op Den Camp H."/>
            <person name="Overmann J."/>
            <person name="Amann R."/>
            <person name="Jetten M.S.M."/>
            <person name="Mascher T."/>
            <person name="Medema M.H."/>
            <person name="Devos D.P."/>
            <person name="Kaster A.-K."/>
            <person name="Ovreas L."/>
            <person name="Rohde M."/>
            <person name="Galperin M.Y."/>
            <person name="Jogler C."/>
        </authorList>
    </citation>
    <scope>NUCLEOTIDE SEQUENCE [LARGE SCALE GENOMIC DNA]</scope>
    <source>
        <strain evidence="7 8">Enr8</strain>
    </source>
</reference>
<dbReference type="Pfam" id="PF04055">
    <property type="entry name" value="Radical_SAM"/>
    <property type="match status" value="1"/>
</dbReference>
<dbReference type="SFLD" id="SFLDS00029">
    <property type="entry name" value="Radical_SAM"/>
    <property type="match status" value="1"/>
</dbReference>
<dbReference type="AlphaFoldDB" id="A0A5C5UYQ5"/>
<gene>
    <name evidence="7" type="ORF">Enr8_34050</name>
</gene>
<evidence type="ECO:0000313" key="8">
    <source>
        <dbReference type="Proteomes" id="UP000318878"/>
    </source>
</evidence>
<evidence type="ECO:0000313" key="7">
    <source>
        <dbReference type="EMBL" id="TWT31484.1"/>
    </source>
</evidence>
<evidence type="ECO:0000256" key="3">
    <source>
        <dbReference type="ARBA" id="ARBA00022723"/>
    </source>
</evidence>
<dbReference type="PANTHER" id="PTHR43306:SF1">
    <property type="entry name" value="7,8-DIHYDRO-6-HYDROXYMETHYLPTERIN DIMETHYLTRANSFERASE"/>
    <property type="match status" value="1"/>
</dbReference>
<proteinExistence type="predicted"/>
<dbReference type="GO" id="GO:0046872">
    <property type="term" value="F:metal ion binding"/>
    <property type="evidence" value="ECO:0007669"/>
    <property type="project" value="UniProtKB-KW"/>
</dbReference>
<protein>
    <submittedName>
        <fullName evidence="7">Molybdenum cofactor biosynthesis protein A</fullName>
    </submittedName>
</protein>
<dbReference type="EMBL" id="SJPF01000004">
    <property type="protein sequence ID" value="TWT31484.1"/>
    <property type="molecule type" value="Genomic_DNA"/>
</dbReference>
<dbReference type="GO" id="GO:0051536">
    <property type="term" value="F:iron-sulfur cluster binding"/>
    <property type="evidence" value="ECO:0007669"/>
    <property type="project" value="UniProtKB-KW"/>
</dbReference>
<dbReference type="InterPro" id="IPR007197">
    <property type="entry name" value="rSAM"/>
</dbReference>
<dbReference type="RefSeq" id="WP_246120131.1">
    <property type="nucleotide sequence ID" value="NZ_SJPF01000004.1"/>
</dbReference>
<dbReference type="SFLD" id="SFLDG01067">
    <property type="entry name" value="SPASM/twitch_domain_containing"/>
    <property type="match status" value="1"/>
</dbReference>
<dbReference type="Pfam" id="PF23545">
    <property type="entry name" value="Zn_ribbon_HMPTM"/>
    <property type="match status" value="1"/>
</dbReference>
<keyword evidence="3" id="KW-0479">Metal-binding</keyword>
<accession>A0A5C5UYQ5</accession>
<dbReference type="InterPro" id="IPR056488">
    <property type="entry name" value="Zn_ribbon_HMPTM"/>
</dbReference>
<dbReference type="InterPro" id="IPR034474">
    <property type="entry name" value="Methyltransferase_Class_D"/>
</dbReference>
<dbReference type="Gene3D" id="3.20.20.70">
    <property type="entry name" value="Aldolase class I"/>
    <property type="match status" value="1"/>
</dbReference>
<dbReference type="SFLD" id="SFLDG01100">
    <property type="entry name" value="methyltransferase_(Class_D)"/>
    <property type="match status" value="1"/>
</dbReference>
<dbReference type="PROSITE" id="PS51918">
    <property type="entry name" value="RADICAL_SAM"/>
    <property type="match status" value="1"/>
</dbReference>
<dbReference type="GO" id="GO:0003824">
    <property type="term" value="F:catalytic activity"/>
    <property type="evidence" value="ECO:0007669"/>
    <property type="project" value="InterPro"/>
</dbReference>
<dbReference type="CDD" id="cd01335">
    <property type="entry name" value="Radical_SAM"/>
    <property type="match status" value="1"/>
</dbReference>
<evidence type="ECO:0000256" key="5">
    <source>
        <dbReference type="ARBA" id="ARBA00023014"/>
    </source>
</evidence>
<dbReference type="InterPro" id="IPR058240">
    <property type="entry name" value="rSAM_sf"/>
</dbReference>
<comment type="caution">
    <text evidence="7">The sequence shown here is derived from an EMBL/GenBank/DDBJ whole genome shotgun (WGS) entry which is preliminary data.</text>
</comment>
<feature type="domain" description="Radical SAM core" evidence="6">
    <location>
        <begin position="97"/>
        <end position="309"/>
    </location>
</feature>
<evidence type="ECO:0000256" key="1">
    <source>
        <dbReference type="ARBA" id="ARBA00001966"/>
    </source>
</evidence>
<evidence type="ECO:0000259" key="6">
    <source>
        <dbReference type="PROSITE" id="PS51918"/>
    </source>
</evidence>
<dbReference type="InterPro" id="IPR013785">
    <property type="entry name" value="Aldolase_TIM"/>
</dbReference>
<evidence type="ECO:0000256" key="2">
    <source>
        <dbReference type="ARBA" id="ARBA00022691"/>
    </source>
</evidence>
<keyword evidence="4" id="KW-0408">Iron</keyword>
<dbReference type="PANTHER" id="PTHR43306">
    <property type="entry name" value="7,8-DIHYDRO-6-HYDROXYMETHYLPTERIN DIMETHYLTRANSFERASE"/>
    <property type="match status" value="1"/>
</dbReference>
<sequence>MLKPHELARRDYTLLGVTQSLCPECLAVVPAKIITKGNRVYFRKRCPEHGARDDFICSDVAQYDQLQYSVPGKVPHEFGVLPEKGCPLDCGLCTEHEQHSCIGLLEITSSCNLACPMCYAGSGPGGHHLTVAQCQAAIDRLVEVEGRPEVLQLSGGEPTIHPELETILAYALSQPIDYVMINTNGIRLARDAELVERLAKRRDRIEIYLQFDGFSEEASLQLRGESLVETKQRAVERCGEAGLHVNLVATLQTDVNQDQLGALVDYCVDKPWITGLSFQPATYSGRHVLPEVLERRITFPDVIRGIDEQTAGRFRQSDFMPLPCAHPNCHQMSYAYRYQGKLIPLMRFIDATQHIDLLASGISFTRPAVRDLLERYLVRQGCCSSGNCGTTPPAASDDPFAIIDAPTCEPELELSPEMFADPEIGAAAVDFFTKAMRQELGAGDVFRVMVTSFLDAYNFDVRRVMKCCIHHVLPSGHLIPFCAYNVLYRDGHVPLPPLDRKHV</sequence>
<name>A0A5C5UYQ5_9BACT</name>